<dbReference type="RefSeq" id="WP_109535078.1">
    <property type="nucleotide sequence ID" value="NZ_QEYD01000015.1"/>
</dbReference>
<organism evidence="7 8">
    <name type="scientific">Pararhodobacter marinus</name>
    <dbReference type="NCBI Taxonomy" id="2184063"/>
    <lineage>
        <taxon>Bacteria</taxon>
        <taxon>Pseudomonadati</taxon>
        <taxon>Pseudomonadota</taxon>
        <taxon>Alphaproteobacteria</taxon>
        <taxon>Rhodobacterales</taxon>
        <taxon>Paracoccaceae</taxon>
        <taxon>Pararhodobacter</taxon>
    </lineage>
</organism>
<dbReference type="OrthoDB" id="9814362at2"/>
<feature type="domain" description="HAMP" evidence="6">
    <location>
        <begin position="380"/>
        <end position="425"/>
    </location>
</feature>
<dbReference type="SMART" id="SM00283">
    <property type="entry name" value="MA"/>
    <property type="match status" value="1"/>
</dbReference>
<dbReference type="CDD" id="cd11386">
    <property type="entry name" value="MCP_signal"/>
    <property type="match status" value="1"/>
</dbReference>
<evidence type="ECO:0000259" key="6">
    <source>
        <dbReference type="PROSITE" id="PS50885"/>
    </source>
</evidence>
<dbReference type="SMART" id="SM00304">
    <property type="entry name" value="HAMP"/>
    <property type="match status" value="2"/>
</dbReference>
<keyword evidence="4" id="KW-0812">Transmembrane</keyword>
<dbReference type="InterPro" id="IPR013587">
    <property type="entry name" value="Nitrate/nitrite_sensing"/>
</dbReference>
<keyword evidence="4" id="KW-1133">Transmembrane helix</keyword>
<dbReference type="GeneID" id="94367144"/>
<dbReference type="PROSITE" id="PS50111">
    <property type="entry name" value="CHEMOTAXIS_TRANSDUC_2"/>
    <property type="match status" value="1"/>
</dbReference>
<dbReference type="GO" id="GO:0016020">
    <property type="term" value="C:membrane"/>
    <property type="evidence" value="ECO:0007669"/>
    <property type="project" value="InterPro"/>
</dbReference>
<dbReference type="InterPro" id="IPR003660">
    <property type="entry name" value="HAMP_dom"/>
</dbReference>
<evidence type="ECO:0000256" key="4">
    <source>
        <dbReference type="SAM" id="Phobius"/>
    </source>
</evidence>
<evidence type="ECO:0000256" key="3">
    <source>
        <dbReference type="PROSITE-ProRule" id="PRU00284"/>
    </source>
</evidence>
<dbReference type="SUPFAM" id="SSF58104">
    <property type="entry name" value="Methyl-accepting chemotaxis protein (MCP) signaling domain"/>
    <property type="match status" value="1"/>
</dbReference>
<dbReference type="InterPro" id="IPR051310">
    <property type="entry name" value="MCP_chemotaxis"/>
</dbReference>
<dbReference type="InterPro" id="IPR004089">
    <property type="entry name" value="MCPsignal_dom"/>
</dbReference>
<evidence type="ECO:0000259" key="5">
    <source>
        <dbReference type="PROSITE" id="PS50111"/>
    </source>
</evidence>
<dbReference type="Proteomes" id="UP000244940">
    <property type="component" value="Unassembled WGS sequence"/>
</dbReference>
<name>A0A2U2C4P7_9RHOB</name>
<dbReference type="GO" id="GO:0006935">
    <property type="term" value="P:chemotaxis"/>
    <property type="evidence" value="ECO:0007669"/>
    <property type="project" value="UniProtKB-KW"/>
</dbReference>
<dbReference type="PROSITE" id="PS50885">
    <property type="entry name" value="HAMP"/>
    <property type="match status" value="1"/>
</dbReference>
<gene>
    <name evidence="7" type="ORF">C4N9_19820</name>
</gene>
<reference evidence="7 8" key="1">
    <citation type="submission" date="2018-05" db="EMBL/GenBank/DDBJ databases">
        <title>Pararhodobacter marina sp. nov., isolated from deep-sea water of the Indian Ocean.</title>
        <authorList>
            <person name="Lai Q.Sr."/>
            <person name="Liu X."/>
            <person name="Shao Z."/>
        </authorList>
    </citation>
    <scope>NUCLEOTIDE SEQUENCE [LARGE SCALE GENOMIC DNA]</scope>
    <source>
        <strain evidence="7 8">CIC4N-9</strain>
    </source>
</reference>
<evidence type="ECO:0000313" key="8">
    <source>
        <dbReference type="Proteomes" id="UP000244940"/>
    </source>
</evidence>
<accession>A0A2U2C4P7</accession>
<keyword evidence="8" id="KW-1185">Reference proteome</keyword>
<feature type="transmembrane region" description="Helical" evidence="4">
    <location>
        <begin position="289"/>
        <end position="312"/>
    </location>
</feature>
<dbReference type="Pfam" id="PF08376">
    <property type="entry name" value="NIT"/>
    <property type="match status" value="1"/>
</dbReference>
<dbReference type="GO" id="GO:0007165">
    <property type="term" value="P:signal transduction"/>
    <property type="evidence" value="ECO:0007669"/>
    <property type="project" value="UniProtKB-KW"/>
</dbReference>
<sequence>MTLRNLVLALAAIPLFALILVSGFLGYERWQGYRGAVLTQHQAAANATLTTLIHRLQVERGQSAGFIASRGVNFASDLPEARSLTDQAIGAAQDSLPDGIAQALGEVAQLRGQIDDLAVNGSQSGLVYTGIIRSLLHHLEGHVTDQHDAEITALFAGLMALAESKEAAGLQRAAGAGGLGSDVFPPELYRTFVERGAAEQVMLSLARAELRAVPAMPDLDDALAQTGLGAMREAILSAGPGGRVAGLTAPEWFAAATDWIDRLAEIESRITGEIARLARDHASTALQSFLLVAGLALLAVVASAGTGLYVLLVVRRNIGAIGAALESLGNRDYAAIVRPDGLAVEVGRLFDAVENAGDTLADADRRIEAASVAARSQVTDHLDAAFGRLADGDLLCRIETPFPAEFETLRQRFNDAVERLRDTMSGVSGAVATFRESGDEMTRATDEMSRRTSSQAASLEETTAALTQLSDMVSGTARASKEAGDAAVGLRQSAIEGRGRVDEAIAVMRRIAKSSEEMTRMVSLIDDIAFQTNLLALNAGVEAARAGEAGRGFAVVASEVRALAVRSAETTTEIRNLIKGSIGVVQEGVALVELAAQTFHRIGEGVEGATDAMQKIASEAVSQASSIAEINAAMLSLDQVTQQNAAMVQDNSDLIGALNRKSGELRALVAAFRIDTDSEAPFTRHAHAA</sequence>
<dbReference type="GO" id="GO:0004888">
    <property type="term" value="F:transmembrane signaling receptor activity"/>
    <property type="evidence" value="ECO:0007669"/>
    <property type="project" value="InterPro"/>
</dbReference>
<evidence type="ECO:0000256" key="1">
    <source>
        <dbReference type="ARBA" id="ARBA00022500"/>
    </source>
</evidence>
<proteinExistence type="inferred from homology"/>
<dbReference type="AlphaFoldDB" id="A0A2U2C4P7"/>
<evidence type="ECO:0008006" key="9">
    <source>
        <dbReference type="Google" id="ProtNLM"/>
    </source>
</evidence>
<dbReference type="PANTHER" id="PTHR43531">
    <property type="entry name" value="PROTEIN ICFG"/>
    <property type="match status" value="1"/>
</dbReference>
<keyword evidence="3" id="KW-0807">Transducer</keyword>
<dbReference type="EMBL" id="QEYD01000015">
    <property type="protein sequence ID" value="PWE26842.1"/>
    <property type="molecule type" value="Genomic_DNA"/>
</dbReference>
<protein>
    <recommendedName>
        <fullName evidence="9">Chemotaxis protein</fullName>
    </recommendedName>
</protein>
<comment type="similarity">
    <text evidence="2">Belongs to the methyl-accepting chemotaxis (MCP) protein family.</text>
</comment>
<dbReference type="PRINTS" id="PR00260">
    <property type="entry name" value="CHEMTRNSDUCR"/>
</dbReference>
<comment type="caution">
    <text evidence="7">The sequence shown here is derived from an EMBL/GenBank/DDBJ whole genome shotgun (WGS) entry which is preliminary data.</text>
</comment>
<evidence type="ECO:0000313" key="7">
    <source>
        <dbReference type="EMBL" id="PWE26842.1"/>
    </source>
</evidence>
<keyword evidence="1" id="KW-0145">Chemotaxis</keyword>
<feature type="domain" description="Methyl-accepting transducer" evidence="5">
    <location>
        <begin position="430"/>
        <end position="659"/>
    </location>
</feature>
<dbReference type="Pfam" id="PF00015">
    <property type="entry name" value="MCPsignal"/>
    <property type="match status" value="1"/>
</dbReference>
<keyword evidence="4" id="KW-0472">Membrane</keyword>
<evidence type="ECO:0000256" key="2">
    <source>
        <dbReference type="ARBA" id="ARBA00029447"/>
    </source>
</evidence>
<dbReference type="InterPro" id="IPR004090">
    <property type="entry name" value="Chemotax_Me-accpt_rcpt"/>
</dbReference>
<dbReference type="Gene3D" id="1.10.287.950">
    <property type="entry name" value="Methyl-accepting chemotaxis protein"/>
    <property type="match status" value="1"/>
</dbReference>
<dbReference type="PANTHER" id="PTHR43531:SF11">
    <property type="entry name" value="METHYL-ACCEPTING CHEMOTAXIS PROTEIN 3"/>
    <property type="match status" value="1"/>
</dbReference>